<keyword evidence="1" id="KW-0597">Phosphoprotein</keyword>
<dbReference type="InterPro" id="IPR029063">
    <property type="entry name" value="SAM-dependent_MTases_sf"/>
</dbReference>
<name>A0A382W5E5_9ZZZZ</name>
<dbReference type="AlphaFoldDB" id="A0A382W5E5"/>
<dbReference type="Pfam" id="PF05724">
    <property type="entry name" value="TPMT"/>
    <property type="match status" value="1"/>
</dbReference>
<dbReference type="SUPFAM" id="SSF53335">
    <property type="entry name" value="S-adenosyl-L-methionine-dependent methyltransferases"/>
    <property type="match status" value="1"/>
</dbReference>
<dbReference type="PANTHER" id="PTHR32183">
    <property type="match status" value="1"/>
</dbReference>
<organism evidence="6">
    <name type="scientific">marine metagenome</name>
    <dbReference type="NCBI Taxonomy" id="408172"/>
    <lineage>
        <taxon>unclassified sequences</taxon>
        <taxon>metagenomes</taxon>
        <taxon>ecological metagenomes</taxon>
    </lineage>
</organism>
<keyword evidence="2" id="KW-0489">Methyltransferase</keyword>
<evidence type="ECO:0000256" key="2">
    <source>
        <dbReference type="ARBA" id="ARBA00022603"/>
    </source>
</evidence>
<evidence type="ECO:0000256" key="5">
    <source>
        <dbReference type="SAM" id="MobiDB-lite"/>
    </source>
</evidence>
<dbReference type="PANTHER" id="PTHR32183:SF6">
    <property type="entry name" value="CYSTEINE SULFINATE DESULFINASE_CYSTEINE DESULFURASE AND RELATED ENZYMES"/>
    <property type="match status" value="1"/>
</dbReference>
<feature type="region of interest" description="Disordered" evidence="5">
    <location>
        <begin position="1"/>
        <end position="20"/>
    </location>
</feature>
<dbReference type="GO" id="GO:0032259">
    <property type="term" value="P:methylation"/>
    <property type="evidence" value="ECO:0007669"/>
    <property type="project" value="UniProtKB-KW"/>
</dbReference>
<evidence type="ECO:0008006" key="7">
    <source>
        <dbReference type="Google" id="ProtNLM"/>
    </source>
</evidence>
<dbReference type="CDD" id="cd02440">
    <property type="entry name" value="AdoMet_MTases"/>
    <property type="match status" value="1"/>
</dbReference>
<dbReference type="GO" id="GO:0008757">
    <property type="term" value="F:S-adenosylmethionine-dependent methyltransferase activity"/>
    <property type="evidence" value="ECO:0007669"/>
    <property type="project" value="InterPro"/>
</dbReference>
<dbReference type="EMBL" id="UINC01157183">
    <property type="protein sequence ID" value="SVD54032.1"/>
    <property type="molecule type" value="Genomic_DNA"/>
</dbReference>
<dbReference type="InterPro" id="IPR008854">
    <property type="entry name" value="TPMT"/>
</dbReference>
<dbReference type="Gene3D" id="3.40.50.150">
    <property type="entry name" value="Vaccinia Virus protein VP39"/>
    <property type="match status" value="1"/>
</dbReference>
<evidence type="ECO:0000256" key="4">
    <source>
        <dbReference type="ARBA" id="ARBA00022691"/>
    </source>
</evidence>
<evidence type="ECO:0000313" key="6">
    <source>
        <dbReference type="EMBL" id="SVD54032.1"/>
    </source>
</evidence>
<proteinExistence type="predicted"/>
<dbReference type="PROSITE" id="PS51585">
    <property type="entry name" value="SAM_MT_TPMT"/>
    <property type="match status" value="1"/>
</dbReference>
<sequence>MSDWEQRYQEGDVQWDKGEASPGLVDWLAENDDHPTGKVIVPGCGFGHDARAWAQAGFEVVGYDLAPAAVKGAEEQTPESTANATFRLGDFLEDEPFDA</sequence>
<evidence type="ECO:0000256" key="3">
    <source>
        <dbReference type="ARBA" id="ARBA00022679"/>
    </source>
</evidence>
<feature type="non-terminal residue" evidence="6">
    <location>
        <position position="99"/>
    </location>
</feature>
<reference evidence="6" key="1">
    <citation type="submission" date="2018-05" db="EMBL/GenBank/DDBJ databases">
        <authorList>
            <person name="Lanie J.A."/>
            <person name="Ng W.-L."/>
            <person name="Kazmierczak K.M."/>
            <person name="Andrzejewski T.M."/>
            <person name="Davidsen T.M."/>
            <person name="Wayne K.J."/>
            <person name="Tettelin H."/>
            <person name="Glass J.I."/>
            <person name="Rusch D."/>
            <person name="Podicherti R."/>
            <person name="Tsui H.-C.T."/>
            <person name="Winkler M.E."/>
        </authorList>
    </citation>
    <scope>NUCLEOTIDE SEQUENCE</scope>
</reference>
<evidence type="ECO:0000256" key="1">
    <source>
        <dbReference type="ARBA" id="ARBA00022553"/>
    </source>
</evidence>
<gene>
    <name evidence="6" type="ORF">METZ01_LOCUS406886</name>
</gene>
<keyword evidence="3" id="KW-0808">Transferase</keyword>
<protein>
    <recommendedName>
        <fullName evidence="7">Thiopurine S-methyltransferase</fullName>
    </recommendedName>
</protein>
<accession>A0A382W5E5</accession>
<feature type="compositionally biased region" description="Basic and acidic residues" evidence="5">
    <location>
        <begin position="1"/>
        <end position="19"/>
    </location>
</feature>
<keyword evidence="4" id="KW-0949">S-adenosyl-L-methionine</keyword>